<organism evidence="4 5">
    <name type="scientific">Orchesella dallaii</name>
    <dbReference type="NCBI Taxonomy" id="48710"/>
    <lineage>
        <taxon>Eukaryota</taxon>
        <taxon>Metazoa</taxon>
        <taxon>Ecdysozoa</taxon>
        <taxon>Arthropoda</taxon>
        <taxon>Hexapoda</taxon>
        <taxon>Collembola</taxon>
        <taxon>Entomobryomorpha</taxon>
        <taxon>Entomobryoidea</taxon>
        <taxon>Orchesellidae</taxon>
        <taxon>Orchesellinae</taxon>
        <taxon>Orchesella</taxon>
    </lineage>
</organism>
<feature type="region of interest" description="Disordered" evidence="2">
    <location>
        <begin position="182"/>
        <end position="212"/>
    </location>
</feature>
<evidence type="ECO:0000256" key="1">
    <source>
        <dbReference type="ARBA" id="ARBA00022737"/>
    </source>
</evidence>
<sequence length="262" mass="28479">MALYIRLSILALIIIFGTFTLFVPTYSEDPGVLIGDLFECAHALKGKVFAKNDREIVIQGFHYDGAGPAAWFHAMRKGIKGGVHTSEPSYYYTLPYPDGNCAPLIGDQFKAEGTEITLFLPVSIKELETIGMYCYKFCHNFGHVEIPKDLEVPAGPENLVEIKLCPDPNPKYGYGPCFSKGRGPGQESKQGGPNCSPVGDGPSPSPPSGPSPSSACGVRAYVPARESESKIMFPVTVMFVIVFFLQTVFSDGYLCLPAYCLI</sequence>
<dbReference type="SMART" id="SM00686">
    <property type="entry name" value="DM13"/>
    <property type="match status" value="1"/>
</dbReference>
<dbReference type="InterPro" id="IPR019545">
    <property type="entry name" value="DM13_domain"/>
</dbReference>
<dbReference type="Pfam" id="PF10517">
    <property type="entry name" value="DM13"/>
    <property type="match status" value="1"/>
</dbReference>
<gene>
    <name evidence="4" type="ORF">ODALV1_LOCUS3290</name>
</gene>
<dbReference type="InterPro" id="IPR052126">
    <property type="entry name" value="Spindle_Org/Thrombomodulin"/>
</dbReference>
<protein>
    <recommendedName>
        <fullName evidence="3">DM13 domain-containing protein</fullName>
    </recommendedName>
</protein>
<keyword evidence="1" id="KW-0677">Repeat</keyword>
<keyword evidence="5" id="KW-1185">Reference proteome</keyword>
<proteinExistence type="predicted"/>
<name>A0ABP1PSJ0_9HEXA</name>
<feature type="domain" description="DM13" evidence="3">
    <location>
        <begin position="31"/>
        <end position="147"/>
    </location>
</feature>
<accession>A0ABP1PSJ0</accession>
<comment type="caution">
    <text evidence="4">The sequence shown here is derived from an EMBL/GenBank/DDBJ whole genome shotgun (WGS) entry which is preliminary data.</text>
</comment>
<reference evidence="4 5" key="1">
    <citation type="submission" date="2024-08" db="EMBL/GenBank/DDBJ databases">
        <authorList>
            <person name="Cucini C."/>
            <person name="Frati F."/>
        </authorList>
    </citation>
    <scope>NUCLEOTIDE SEQUENCE [LARGE SCALE GENOMIC DNA]</scope>
</reference>
<dbReference type="PANTHER" id="PTHR24036:SF5">
    <property type="entry name" value="THROMBOMODULIN"/>
    <property type="match status" value="1"/>
</dbReference>
<evidence type="ECO:0000313" key="4">
    <source>
        <dbReference type="EMBL" id="CAL8075816.1"/>
    </source>
</evidence>
<dbReference type="PANTHER" id="PTHR24036">
    <property type="entry name" value="SKELETOR-RELATED"/>
    <property type="match status" value="1"/>
</dbReference>
<dbReference type="EMBL" id="CAXLJM020000009">
    <property type="protein sequence ID" value="CAL8075816.1"/>
    <property type="molecule type" value="Genomic_DNA"/>
</dbReference>
<dbReference type="Proteomes" id="UP001642540">
    <property type="component" value="Unassembled WGS sequence"/>
</dbReference>
<evidence type="ECO:0000256" key="2">
    <source>
        <dbReference type="SAM" id="MobiDB-lite"/>
    </source>
</evidence>
<dbReference type="PROSITE" id="PS51549">
    <property type="entry name" value="DM13"/>
    <property type="match status" value="1"/>
</dbReference>
<evidence type="ECO:0000313" key="5">
    <source>
        <dbReference type="Proteomes" id="UP001642540"/>
    </source>
</evidence>
<evidence type="ECO:0000259" key="3">
    <source>
        <dbReference type="PROSITE" id="PS51549"/>
    </source>
</evidence>